<dbReference type="InterPro" id="IPR029068">
    <property type="entry name" value="Glyas_Bleomycin-R_OHBP_Dase"/>
</dbReference>
<dbReference type="Proteomes" id="UP000285655">
    <property type="component" value="Unassembled WGS sequence"/>
</dbReference>
<protein>
    <submittedName>
        <fullName evidence="2">VOC family protein</fullName>
    </submittedName>
</protein>
<accession>A0A419DEC2</accession>
<dbReference type="SUPFAM" id="SSF54593">
    <property type="entry name" value="Glyoxalase/Bleomycin resistance protein/Dihydroxybiphenyl dioxygenase"/>
    <property type="match status" value="1"/>
</dbReference>
<dbReference type="EMBL" id="QZJW01000019">
    <property type="protein sequence ID" value="RJO61428.1"/>
    <property type="molecule type" value="Genomic_DNA"/>
</dbReference>
<name>A0A419DEC2_9BACT</name>
<sequence length="114" mass="13340">MKLDSAVFFTKDIERAVEFYRDKMGFKVEYINLNFASFIFPNEARLGIKTPTKDREIPGHQTVFISTDHIEEELDKIKSNTKLYEELSELAGWGKYFSILDLDGNKVLFIEHEK</sequence>
<dbReference type="CDD" id="cd06587">
    <property type="entry name" value="VOC"/>
    <property type="match status" value="1"/>
</dbReference>
<feature type="domain" description="VOC" evidence="1">
    <location>
        <begin position="2"/>
        <end position="112"/>
    </location>
</feature>
<gene>
    <name evidence="2" type="ORF">C4544_02845</name>
</gene>
<dbReference type="AlphaFoldDB" id="A0A419DEC2"/>
<dbReference type="InterPro" id="IPR004360">
    <property type="entry name" value="Glyas_Fos-R_dOase_dom"/>
</dbReference>
<evidence type="ECO:0000313" key="2">
    <source>
        <dbReference type="EMBL" id="RJO61428.1"/>
    </source>
</evidence>
<reference evidence="2 3" key="1">
    <citation type="journal article" date="2017" name="ISME J.">
        <title>Energy and carbon metabolisms in a deep terrestrial subsurface fluid microbial community.</title>
        <authorList>
            <person name="Momper L."/>
            <person name="Jungbluth S.P."/>
            <person name="Lee M.D."/>
            <person name="Amend J.P."/>
        </authorList>
    </citation>
    <scope>NUCLEOTIDE SEQUENCE [LARGE SCALE GENOMIC DNA]</scope>
    <source>
        <strain evidence="2">SURF_29</strain>
    </source>
</reference>
<proteinExistence type="predicted"/>
<comment type="caution">
    <text evidence="2">The sequence shown here is derived from an EMBL/GenBank/DDBJ whole genome shotgun (WGS) entry which is preliminary data.</text>
</comment>
<dbReference type="InterPro" id="IPR037523">
    <property type="entry name" value="VOC_core"/>
</dbReference>
<dbReference type="PROSITE" id="PS51819">
    <property type="entry name" value="VOC"/>
    <property type="match status" value="1"/>
</dbReference>
<organism evidence="2 3">
    <name type="scientific">candidate division WS5 bacterium</name>
    <dbReference type="NCBI Taxonomy" id="2093353"/>
    <lineage>
        <taxon>Bacteria</taxon>
        <taxon>candidate division WS5</taxon>
    </lineage>
</organism>
<dbReference type="Pfam" id="PF00903">
    <property type="entry name" value="Glyoxalase"/>
    <property type="match status" value="1"/>
</dbReference>
<evidence type="ECO:0000313" key="3">
    <source>
        <dbReference type="Proteomes" id="UP000285655"/>
    </source>
</evidence>
<dbReference type="Gene3D" id="3.10.180.10">
    <property type="entry name" value="2,3-Dihydroxybiphenyl 1,2-Dioxygenase, domain 1"/>
    <property type="match status" value="1"/>
</dbReference>
<evidence type="ECO:0000259" key="1">
    <source>
        <dbReference type="PROSITE" id="PS51819"/>
    </source>
</evidence>